<dbReference type="GO" id="GO:0016339">
    <property type="term" value="P:calcium-dependent cell-cell adhesion via plasma membrane cell adhesion molecules"/>
    <property type="evidence" value="ECO:0007669"/>
    <property type="project" value="TreeGrafter"/>
</dbReference>
<dbReference type="FunFam" id="2.60.40.60:FF:000017">
    <property type="entry name" value="Cadherin 24"/>
    <property type="match status" value="1"/>
</dbReference>
<reference evidence="10 11" key="1">
    <citation type="journal article" date="2021" name="Sci. Rep.">
        <title>Chromosome anchoring in Senegalese sole (Solea senegalensis) reveals sex-associated markers and genome rearrangements in flatfish.</title>
        <authorList>
            <person name="Guerrero-Cozar I."/>
            <person name="Gomez-Garrido J."/>
            <person name="Berbel C."/>
            <person name="Martinez-Blanch J.F."/>
            <person name="Alioto T."/>
            <person name="Claros M.G."/>
            <person name="Gagnaire P.A."/>
            <person name="Manchado M."/>
        </authorList>
    </citation>
    <scope>NUCLEOTIDE SEQUENCE [LARGE SCALE GENOMIC DNA]</scope>
    <source>
        <strain evidence="10">Sse05_10M</strain>
    </source>
</reference>
<dbReference type="GO" id="GO:0008013">
    <property type="term" value="F:beta-catenin binding"/>
    <property type="evidence" value="ECO:0007669"/>
    <property type="project" value="TreeGrafter"/>
</dbReference>
<keyword evidence="4" id="KW-0472">Membrane</keyword>
<dbReference type="InterPro" id="IPR000233">
    <property type="entry name" value="Cadherin_Y-type_LIR"/>
</dbReference>
<dbReference type="Pfam" id="PF00028">
    <property type="entry name" value="Cadherin"/>
    <property type="match status" value="4"/>
</dbReference>
<dbReference type="GO" id="GO:0005509">
    <property type="term" value="F:calcium ion binding"/>
    <property type="evidence" value="ECO:0007669"/>
    <property type="project" value="UniProtKB-UniRule"/>
</dbReference>
<dbReference type="Proteomes" id="UP000693946">
    <property type="component" value="Linkage Group LG14"/>
</dbReference>
<dbReference type="PROSITE" id="PS50268">
    <property type="entry name" value="CADHERIN_2"/>
    <property type="match status" value="5"/>
</dbReference>
<evidence type="ECO:0000256" key="4">
    <source>
        <dbReference type="ARBA" id="ARBA00023136"/>
    </source>
</evidence>
<comment type="caution">
    <text evidence="10">The sequence shown here is derived from an EMBL/GenBank/DDBJ whole genome shotgun (WGS) entry which is preliminary data.</text>
</comment>
<dbReference type="GO" id="GO:0007156">
    <property type="term" value="P:homophilic cell adhesion via plasma membrane adhesion molecules"/>
    <property type="evidence" value="ECO:0007669"/>
    <property type="project" value="InterPro"/>
</dbReference>
<feature type="compositionally biased region" description="Basic and acidic residues" evidence="7">
    <location>
        <begin position="699"/>
        <end position="709"/>
    </location>
</feature>
<dbReference type="InterPro" id="IPR039808">
    <property type="entry name" value="Cadherin"/>
</dbReference>
<keyword evidence="8" id="KW-0732">Signal</keyword>
<dbReference type="FunFam" id="2.60.40.60:FF:000008">
    <property type="entry name" value="Cadherin 24"/>
    <property type="match status" value="1"/>
</dbReference>
<feature type="domain" description="Cadherin" evidence="9">
    <location>
        <begin position="175"/>
        <end position="283"/>
    </location>
</feature>
<feature type="region of interest" description="Disordered" evidence="7">
    <location>
        <begin position="682"/>
        <end position="753"/>
    </location>
</feature>
<accession>A0AAV6S9D6</accession>
<dbReference type="FunFam" id="2.60.40.60:FF:000373">
    <property type="entry name" value="Ventral neural cadherin"/>
    <property type="match status" value="1"/>
</dbReference>
<feature type="compositionally biased region" description="Polar residues" evidence="7">
    <location>
        <begin position="682"/>
        <end position="697"/>
    </location>
</feature>
<proteinExistence type="predicted"/>
<dbReference type="PROSITE" id="PS00232">
    <property type="entry name" value="CADHERIN_1"/>
    <property type="match status" value="1"/>
</dbReference>
<dbReference type="InterPro" id="IPR002126">
    <property type="entry name" value="Cadherin-like_dom"/>
</dbReference>
<gene>
    <name evidence="10" type="ORF">JOB18_027832</name>
</gene>
<dbReference type="AlphaFoldDB" id="A0AAV6S9D6"/>
<evidence type="ECO:0000256" key="1">
    <source>
        <dbReference type="ARBA" id="ARBA00004251"/>
    </source>
</evidence>
<feature type="chain" id="PRO_5043394993" evidence="8">
    <location>
        <begin position="18"/>
        <end position="961"/>
    </location>
</feature>
<evidence type="ECO:0000256" key="3">
    <source>
        <dbReference type="ARBA" id="ARBA00022837"/>
    </source>
</evidence>
<dbReference type="FunFam" id="2.60.40.60:FF:000200">
    <property type="entry name" value="Cadherin 24, type 2b"/>
    <property type="match status" value="1"/>
</dbReference>
<name>A0AAV6S9D6_SOLSE</name>
<keyword evidence="11" id="KW-1185">Reference proteome</keyword>
<dbReference type="PANTHER" id="PTHR24027">
    <property type="entry name" value="CADHERIN-23"/>
    <property type="match status" value="1"/>
</dbReference>
<dbReference type="GO" id="GO:0000902">
    <property type="term" value="P:cell morphogenesis"/>
    <property type="evidence" value="ECO:0007669"/>
    <property type="project" value="TreeGrafter"/>
</dbReference>
<evidence type="ECO:0000256" key="2">
    <source>
        <dbReference type="ARBA" id="ARBA00022737"/>
    </source>
</evidence>
<evidence type="ECO:0000259" key="9">
    <source>
        <dbReference type="PROSITE" id="PS50268"/>
    </source>
</evidence>
<feature type="compositionally biased region" description="Basic and acidic residues" evidence="7">
    <location>
        <begin position="889"/>
        <end position="901"/>
    </location>
</feature>
<evidence type="ECO:0000313" key="11">
    <source>
        <dbReference type="Proteomes" id="UP000693946"/>
    </source>
</evidence>
<dbReference type="CDD" id="cd11304">
    <property type="entry name" value="Cadherin_repeat"/>
    <property type="match status" value="5"/>
</dbReference>
<feature type="region of interest" description="Disordered" evidence="7">
    <location>
        <begin position="35"/>
        <end position="60"/>
    </location>
</feature>
<feature type="domain" description="Cadherin" evidence="9">
    <location>
        <begin position="94"/>
        <end position="174"/>
    </location>
</feature>
<dbReference type="PANTHER" id="PTHR24027:SF272">
    <property type="entry name" value="CADHERIN-24"/>
    <property type="match status" value="1"/>
</dbReference>
<evidence type="ECO:0000256" key="6">
    <source>
        <dbReference type="RuleBase" id="RU004357"/>
    </source>
</evidence>
<dbReference type="GO" id="GO:0016342">
    <property type="term" value="C:catenin complex"/>
    <property type="evidence" value="ECO:0007669"/>
    <property type="project" value="TreeGrafter"/>
</dbReference>
<feature type="region of interest" description="Disordered" evidence="7">
    <location>
        <begin position="871"/>
        <end position="961"/>
    </location>
</feature>
<feature type="signal peptide" evidence="8">
    <location>
        <begin position="1"/>
        <end position="17"/>
    </location>
</feature>
<evidence type="ECO:0000256" key="5">
    <source>
        <dbReference type="PROSITE-ProRule" id="PRU00043"/>
    </source>
</evidence>
<dbReference type="GO" id="GO:0005912">
    <property type="term" value="C:adherens junction"/>
    <property type="evidence" value="ECO:0007669"/>
    <property type="project" value="TreeGrafter"/>
</dbReference>
<evidence type="ECO:0000313" key="10">
    <source>
        <dbReference type="EMBL" id="KAG7514203.1"/>
    </source>
</evidence>
<feature type="domain" description="Cadherin" evidence="9">
    <location>
        <begin position="502"/>
        <end position="626"/>
    </location>
</feature>
<dbReference type="Pfam" id="PF01049">
    <property type="entry name" value="CADH_Y-type_LIR"/>
    <property type="match status" value="1"/>
</dbReference>
<dbReference type="SMART" id="SM00112">
    <property type="entry name" value="CA"/>
    <property type="match status" value="4"/>
</dbReference>
<dbReference type="GO" id="GO:0016477">
    <property type="term" value="P:cell migration"/>
    <property type="evidence" value="ECO:0007669"/>
    <property type="project" value="TreeGrafter"/>
</dbReference>
<dbReference type="GO" id="GO:0045296">
    <property type="term" value="F:cadherin binding"/>
    <property type="evidence" value="ECO:0007669"/>
    <property type="project" value="TreeGrafter"/>
</dbReference>
<comment type="function">
    <text evidence="6">Cadherins are calcium-dependent cell adhesion proteins.</text>
</comment>
<dbReference type="GO" id="GO:0044331">
    <property type="term" value="P:cell-cell adhesion mediated by cadherin"/>
    <property type="evidence" value="ECO:0007669"/>
    <property type="project" value="TreeGrafter"/>
</dbReference>
<dbReference type="InterPro" id="IPR020894">
    <property type="entry name" value="Cadherin_CS"/>
</dbReference>
<feature type="compositionally biased region" description="Polar residues" evidence="7">
    <location>
        <begin position="739"/>
        <end position="749"/>
    </location>
</feature>
<dbReference type="GO" id="GO:0007043">
    <property type="term" value="P:cell-cell junction assembly"/>
    <property type="evidence" value="ECO:0007669"/>
    <property type="project" value="TreeGrafter"/>
</dbReference>
<protein>
    <submittedName>
        <fullName evidence="10">Cadherin-24-like</fullName>
    </submittedName>
</protein>
<evidence type="ECO:0000256" key="7">
    <source>
        <dbReference type="SAM" id="MobiDB-lite"/>
    </source>
</evidence>
<feature type="domain" description="Cadherin" evidence="9">
    <location>
        <begin position="397"/>
        <end position="502"/>
    </location>
</feature>
<dbReference type="EMBL" id="JAGKHQ010000006">
    <property type="protein sequence ID" value="KAG7514203.1"/>
    <property type="molecule type" value="Genomic_DNA"/>
</dbReference>
<organism evidence="10 11">
    <name type="scientific">Solea senegalensis</name>
    <name type="common">Senegalese sole</name>
    <dbReference type="NCBI Taxonomy" id="28829"/>
    <lineage>
        <taxon>Eukaryota</taxon>
        <taxon>Metazoa</taxon>
        <taxon>Chordata</taxon>
        <taxon>Craniata</taxon>
        <taxon>Vertebrata</taxon>
        <taxon>Euteleostomi</taxon>
        <taxon>Actinopterygii</taxon>
        <taxon>Neopterygii</taxon>
        <taxon>Teleostei</taxon>
        <taxon>Neoteleostei</taxon>
        <taxon>Acanthomorphata</taxon>
        <taxon>Carangaria</taxon>
        <taxon>Pleuronectiformes</taxon>
        <taxon>Pleuronectoidei</taxon>
        <taxon>Soleidae</taxon>
        <taxon>Solea</taxon>
    </lineage>
</organism>
<keyword evidence="2" id="KW-0677">Repeat</keyword>
<comment type="subcellular location">
    <subcellularLocation>
        <location evidence="1">Cell membrane</location>
        <topology evidence="1">Single-pass type I membrane protein</topology>
    </subcellularLocation>
</comment>
<dbReference type="FunFam" id="2.60.40.60:FF:000009">
    <property type="entry name" value="Cadherin 24"/>
    <property type="match status" value="1"/>
</dbReference>
<feature type="compositionally biased region" description="Basic and acidic residues" evidence="7">
    <location>
        <begin position="921"/>
        <end position="930"/>
    </location>
</feature>
<sequence>MAAHMFVLLLLLSEAERCRLAAAAGRSEDREFRLSVTHTEGLAPGSDDEDGGGGARRWAEPRSRRQRRSWLWNQFFVIEEYRGPEPVLIGRLHTDMDRGDGHTKYTLEGEGVGSVFVIDSNTGNIHVTKSLDREEKDQYRLIATATDRQTGRALEPSSAFIIRVQDINDNPPVFPKEVYVATVPEMANIGTSIIQVTARDADDPTYGNSARLVYAVMQGQDFFSVDAQTGVLRTVVPDMDRETRDEYLVVLQAKDMGGHVGGLSGTTTVTVKLSDVNDNPPHFRRSAWSFSVSELAAPGVEVGRLTATDPDLGENAQLEFTILDAEEAEIFNITGRDQEGVIELNKLLDYETRSSYTFSVEVANPVVDSRFLRKGPFKDQATVRVMVLNADEPPQFSQKRYHLNVSENCPPVCAVGRVHAVDPDTGQSSLIRFSIDPQSDPQALFRISSDAGFISSVMELDREQEQWHNITVMATQRDNPNLVSRVVVAIETLDQNDNAPELDRQYSTSVCDSSAPGQVVQVLRAIDRDQGGQDSLIHFSVPPESSSGLNLTIRDTGATSSGATANLVLQSALEPVPGFSSSSLTLLVPVVLRDVASGLTNTGTVTLTVCPWSRNPQQRPGSAPLYGRLYYGVHALPVLADLAAGPLEAGVQLTQLTTGGISGPAHIVQSMLRSTGAEHTNTHTLTQRQENSDSANTAEVKERQEEVKTEPANGDNVSVAPSYADQSESLSNRLEPRPESSQTHISTSATSCTLDDVDTDSSSFFPSVSERSFPPVYLSRDTYSVVGSLNRGRGSGVNGGLYQAPSQLLSMCRLQKMDNNDMSRGWTPLRAGPAAATTSNPPRPLHMEDLLKIRLDQVTFDLSQPPYDSLQTYEFEGRDSRAESLSSLESEREKDEGREEGEGGGGGDMDELNQRFQRLMEVVRERERGKAGQGGGAKQATPSGTHTHMKDKDKEVQRWDF</sequence>
<dbReference type="GO" id="GO:0034332">
    <property type="term" value="P:adherens junction organization"/>
    <property type="evidence" value="ECO:0007669"/>
    <property type="project" value="TreeGrafter"/>
</dbReference>
<feature type="compositionally biased region" description="Basic and acidic residues" evidence="7">
    <location>
        <begin position="948"/>
        <end position="961"/>
    </location>
</feature>
<evidence type="ECO:0000256" key="8">
    <source>
        <dbReference type="SAM" id="SignalP"/>
    </source>
</evidence>
<feature type="domain" description="Cadherin" evidence="9">
    <location>
        <begin position="284"/>
        <end position="396"/>
    </location>
</feature>
<keyword evidence="3 5" id="KW-0106">Calcium</keyword>